<organism evidence="1 2">
    <name type="scientific">candidate division WWE3 bacterium RIFOXYA2_FULL_46_9</name>
    <dbReference type="NCBI Taxonomy" id="1802636"/>
    <lineage>
        <taxon>Bacteria</taxon>
        <taxon>Katanobacteria</taxon>
    </lineage>
</organism>
<sequence>MTNLDRAHQELYRRTPDETFGSMQELWDHCYRVREQSCDRWHAPNALAAKAQSGALVLTLGSDGAFLMNDWSFSSLCRLAGVSKDTVNRLSPETASTVLAETLPRNGKKPFQILTEEDRVRSIHGASYTRLWNADILAMLREFGTDFQPPQQGSNGGTGLYAGEQDLFVFLVDPLGWAEIDGENYAPGFFVWNSEVGRRSLGCQTFWFQAVCQNHIVWDATEITEYTRKHTAHVSEGLGEIRAMIEAIVAKRDARKDGFVAVIRKAMEAKLGSDADEALKELCKHGITRNAAKDAIELAWEKGRFTIWSVVDALTRLSQKSQYAGDRTEADQKAAQLLSLVA</sequence>
<proteinExistence type="predicted"/>
<reference evidence="1 2" key="1">
    <citation type="journal article" date="2016" name="Nat. Commun.">
        <title>Thousands of microbial genomes shed light on interconnected biogeochemical processes in an aquifer system.</title>
        <authorList>
            <person name="Anantharaman K."/>
            <person name="Brown C.T."/>
            <person name="Hug L.A."/>
            <person name="Sharon I."/>
            <person name="Castelle C.J."/>
            <person name="Probst A.J."/>
            <person name="Thomas B.C."/>
            <person name="Singh A."/>
            <person name="Wilkins M.J."/>
            <person name="Karaoz U."/>
            <person name="Brodie E.L."/>
            <person name="Williams K.H."/>
            <person name="Hubbard S.S."/>
            <person name="Banfield J.F."/>
        </authorList>
    </citation>
    <scope>NUCLEOTIDE SEQUENCE [LARGE SCALE GENOMIC DNA]</scope>
</reference>
<evidence type="ECO:0000313" key="2">
    <source>
        <dbReference type="Proteomes" id="UP000176614"/>
    </source>
</evidence>
<comment type="caution">
    <text evidence="1">The sequence shown here is derived from an EMBL/GenBank/DDBJ whole genome shotgun (WGS) entry which is preliminary data.</text>
</comment>
<name>A0A1F4W0Q2_UNCKA</name>
<protein>
    <submittedName>
        <fullName evidence="1">DUF932 domain-containing protein</fullName>
    </submittedName>
</protein>
<gene>
    <name evidence="1" type="ORF">A2264_01870</name>
</gene>
<dbReference type="EMBL" id="MEVT01000010">
    <property type="protein sequence ID" value="OGC62996.1"/>
    <property type="molecule type" value="Genomic_DNA"/>
</dbReference>
<evidence type="ECO:0000313" key="1">
    <source>
        <dbReference type="EMBL" id="OGC62996.1"/>
    </source>
</evidence>
<dbReference type="AlphaFoldDB" id="A0A1F4W0Q2"/>
<dbReference type="Proteomes" id="UP000176614">
    <property type="component" value="Unassembled WGS sequence"/>
</dbReference>
<accession>A0A1F4W0Q2</accession>